<dbReference type="InterPro" id="IPR005320">
    <property type="entry name" value="Peptidase_S51"/>
</dbReference>
<dbReference type="AlphaFoldDB" id="A0A2N2EAJ5"/>
<comment type="caution">
    <text evidence="5">The sequence shown here is derived from an EMBL/GenBank/DDBJ whole genome shotgun (WGS) entry which is preliminary data.</text>
</comment>
<proteinExistence type="inferred from homology"/>
<dbReference type="EMBL" id="PHAI01000001">
    <property type="protein sequence ID" value="PKM91741.1"/>
    <property type="molecule type" value="Genomic_DNA"/>
</dbReference>
<dbReference type="PANTHER" id="PTHR20842">
    <property type="entry name" value="PROTEASE S51 ALPHA-ASPARTYL DIPEPTIDASE"/>
    <property type="match status" value="1"/>
</dbReference>
<dbReference type="Gene3D" id="3.40.50.880">
    <property type="match status" value="1"/>
</dbReference>
<dbReference type="GO" id="GO:0008236">
    <property type="term" value="F:serine-type peptidase activity"/>
    <property type="evidence" value="ECO:0007669"/>
    <property type="project" value="UniProtKB-KW"/>
</dbReference>
<evidence type="ECO:0000256" key="4">
    <source>
        <dbReference type="ARBA" id="ARBA00022825"/>
    </source>
</evidence>
<keyword evidence="3" id="KW-0378">Hydrolase</keyword>
<dbReference type="PANTHER" id="PTHR20842:SF0">
    <property type="entry name" value="ALPHA-ASPARTYL DIPEPTIDASE"/>
    <property type="match status" value="1"/>
</dbReference>
<keyword evidence="2" id="KW-0645">Protease</keyword>
<evidence type="ECO:0000256" key="3">
    <source>
        <dbReference type="ARBA" id="ARBA00022801"/>
    </source>
</evidence>
<evidence type="ECO:0000256" key="1">
    <source>
        <dbReference type="ARBA" id="ARBA00006534"/>
    </source>
</evidence>
<evidence type="ECO:0000313" key="6">
    <source>
        <dbReference type="Proteomes" id="UP000233517"/>
    </source>
</evidence>
<name>A0A2N2EAJ5_9BACT</name>
<evidence type="ECO:0000313" key="5">
    <source>
        <dbReference type="EMBL" id="PKM91741.1"/>
    </source>
</evidence>
<comment type="similarity">
    <text evidence="1">Belongs to the peptidase S51 family.</text>
</comment>
<dbReference type="Pfam" id="PF03575">
    <property type="entry name" value="Peptidase_S51"/>
    <property type="match status" value="1"/>
</dbReference>
<dbReference type="InterPro" id="IPR029062">
    <property type="entry name" value="Class_I_gatase-like"/>
</dbReference>
<organism evidence="5 6">
    <name type="scientific">Candidatus Falkowbacteria bacterium HGW-Falkowbacteria-1</name>
    <dbReference type="NCBI Taxonomy" id="2013768"/>
    <lineage>
        <taxon>Bacteria</taxon>
        <taxon>Candidatus Falkowiibacteriota</taxon>
    </lineage>
</organism>
<accession>A0A2N2EAJ5</accession>
<evidence type="ECO:0000256" key="2">
    <source>
        <dbReference type="ARBA" id="ARBA00022670"/>
    </source>
</evidence>
<gene>
    <name evidence="5" type="ORF">CVU82_00860</name>
</gene>
<dbReference type="CDD" id="cd03146">
    <property type="entry name" value="GAT1_Peptidase_E"/>
    <property type="match status" value="1"/>
</dbReference>
<dbReference type="Proteomes" id="UP000233517">
    <property type="component" value="Unassembled WGS sequence"/>
</dbReference>
<reference evidence="5 6" key="1">
    <citation type="journal article" date="2017" name="ISME J.">
        <title>Potential for microbial H2 and metal transformations associated with novel bacteria and archaea in deep terrestrial subsurface sediments.</title>
        <authorList>
            <person name="Hernsdorf A.W."/>
            <person name="Amano Y."/>
            <person name="Miyakawa K."/>
            <person name="Ise K."/>
            <person name="Suzuki Y."/>
            <person name="Anantharaman K."/>
            <person name="Probst A."/>
            <person name="Burstein D."/>
            <person name="Thomas B.C."/>
            <person name="Banfield J.F."/>
        </authorList>
    </citation>
    <scope>NUCLEOTIDE SEQUENCE [LARGE SCALE GENOMIC DNA]</scope>
    <source>
        <strain evidence="5">HGW-Falkowbacteria-1</strain>
    </source>
</reference>
<protein>
    <submittedName>
        <fullName evidence="5">Peptidase E</fullName>
    </submittedName>
</protein>
<dbReference type="GO" id="GO:0006508">
    <property type="term" value="P:proteolysis"/>
    <property type="evidence" value="ECO:0007669"/>
    <property type="project" value="UniProtKB-KW"/>
</dbReference>
<keyword evidence="4" id="KW-0720">Serine protease</keyword>
<sequence length="257" mass="29068">MLKIIAIGGGEIRRPKKEGGFYKNETLKIDKEIVSFSGKKSPKLLFIPTASSDAEGYFEVIKKHFTKLSCRVDALYLIKDNLSEAEIKNKILNSDIIYVGGGNTLKMMNIWRKNNLDKILKLAVKRGIVLSGISAGSICWFKSGLSDSRKFTGKNDKFDFIKVSGLDFVDALHCPHYDAEPERRVALKKIMKKTSGVAIAIDNGCALQILDDKYRLIKSKKTARAFRVFWFKGRFICETINLEKNFKLLKNLVTKFS</sequence>
<dbReference type="SUPFAM" id="SSF52317">
    <property type="entry name" value="Class I glutamine amidotransferase-like"/>
    <property type="match status" value="1"/>
</dbReference>